<dbReference type="AlphaFoldDB" id="A0A2R8A9C3"/>
<organism evidence="1 2">
    <name type="scientific">Pontivivens insulae</name>
    <dbReference type="NCBI Taxonomy" id="1639689"/>
    <lineage>
        <taxon>Bacteria</taxon>
        <taxon>Pseudomonadati</taxon>
        <taxon>Pseudomonadota</taxon>
        <taxon>Alphaproteobacteria</taxon>
        <taxon>Rhodobacterales</taxon>
        <taxon>Paracoccaceae</taxon>
        <taxon>Pontivivens</taxon>
    </lineage>
</organism>
<dbReference type="Proteomes" id="UP000244932">
    <property type="component" value="Unassembled WGS sequence"/>
</dbReference>
<keyword evidence="2" id="KW-1185">Reference proteome</keyword>
<protein>
    <submittedName>
        <fullName evidence="1">Uncharacterized protein</fullName>
    </submittedName>
</protein>
<sequence>MGLRPVRSVGDFGQIVAVGRGEPGLDAPAFIDRLQPIEKRPAIRRQVSRIVLAQLRDQSVIVVAIGGQRTVAE</sequence>
<reference evidence="1 2" key="1">
    <citation type="submission" date="2018-03" db="EMBL/GenBank/DDBJ databases">
        <authorList>
            <person name="Keele B.F."/>
        </authorList>
    </citation>
    <scope>NUCLEOTIDE SEQUENCE [LARGE SCALE GENOMIC DNA]</scope>
    <source>
        <strain evidence="1 2">CeCT 8812</strain>
    </source>
</reference>
<dbReference type="EMBL" id="OMKW01000001">
    <property type="protein sequence ID" value="SPF28735.1"/>
    <property type="molecule type" value="Genomic_DNA"/>
</dbReference>
<accession>A0A2R8A9C3</accession>
<name>A0A2R8A9C3_9RHOB</name>
<evidence type="ECO:0000313" key="1">
    <source>
        <dbReference type="EMBL" id="SPF28735.1"/>
    </source>
</evidence>
<proteinExistence type="predicted"/>
<evidence type="ECO:0000313" key="2">
    <source>
        <dbReference type="Proteomes" id="UP000244932"/>
    </source>
</evidence>
<gene>
    <name evidence="1" type="ORF">POI8812_01038</name>
</gene>